<comment type="subcellular location">
    <subcellularLocation>
        <location evidence="1">Cytoplasm</location>
        <location evidence="1">Cytosol</location>
    </subcellularLocation>
</comment>
<protein>
    <recommendedName>
        <fullName evidence="11">Rhodanese domain-containing protein</fullName>
    </recommendedName>
</protein>
<accession>A0A238BXC9</accession>
<evidence type="ECO:0000256" key="9">
    <source>
        <dbReference type="ARBA" id="ARBA00023150"/>
    </source>
</evidence>
<gene>
    <name evidence="12" type="ORF">X798_03029</name>
</gene>
<dbReference type="GO" id="GO:0005829">
    <property type="term" value="C:cytosol"/>
    <property type="evidence" value="ECO:0007669"/>
    <property type="project" value="UniProtKB-SubCell"/>
</dbReference>
<proteinExistence type="predicted"/>
<dbReference type="SMART" id="SM00450">
    <property type="entry name" value="RHOD"/>
    <property type="match status" value="1"/>
</dbReference>
<evidence type="ECO:0000256" key="5">
    <source>
        <dbReference type="ARBA" id="ARBA00022723"/>
    </source>
</evidence>
<keyword evidence="8" id="KW-0067">ATP-binding</keyword>
<evidence type="ECO:0000256" key="10">
    <source>
        <dbReference type="ARBA" id="ARBA00023268"/>
    </source>
</evidence>
<dbReference type="GO" id="GO:0006777">
    <property type="term" value="P:Mo-molybdopterin cofactor biosynthetic process"/>
    <property type="evidence" value="ECO:0007669"/>
    <property type="project" value="UniProtKB-KW"/>
</dbReference>
<keyword evidence="2" id="KW-0963">Cytoplasm</keyword>
<keyword evidence="4" id="KW-0819">tRNA processing</keyword>
<dbReference type="InterPro" id="IPR001763">
    <property type="entry name" value="Rhodanese-like_dom"/>
</dbReference>
<dbReference type="SUPFAM" id="SSF69572">
    <property type="entry name" value="Activating enzymes of the ubiquitin-like proteins"/>
    <property type="match status" value="1"/>
</dbReference>
<dbReference type="CDD" id="cd00757">
    <property type="entry name" value="ThiF_MoeB_HesA_family"/>
    <property type="match status" value="1"/>
</dbReference>
<dbReference type="GO" id="GO:0004792">
    <property type="term" value="F:thiosulfate-cyanide sulfurtransferase activity"/>
    <property type="evidence" value="ECO:0007669"/>
    <property type="project" value="TreeGrafter"/>
</dbReference>
<dbReference type="Proteomes" id="UP000242913">
    <property type="component" value="Unassembled WGS sequence"/>
</dbReference>
<dbReference type="Pfam" id="PF00581">
    <property type="entry name" value="Rhodanese"/>
    <property type="match status" value="1"/>
</dbReference>
<dbReference type="InterPro" id="IPR035985">
    <property type="entry name" value="Ubiquitin-activating_enz"/>
</dbReference>
<keyword evidence="7" id="KW-0862">Zinc</keyword>
<evidence type="ECO:0000313" key="13">
    <source>
        <dbReference type="Proteomes" id="UP000242913"/>
    </source>
</evidence>
<evidence type="ECO:0000256" key="1">
    <source>
        <dbReference type="ARBA" id="ARBA00004514"/>
    </source>
</evidence>
<dbReference type="PROSITE" id="PS50206">
    <property type="entry name" value="RHODANESE_3"/>
    <property type="match status" value="1"/>
</dbReference>
<dbReference type="Pfam" id="PF00899">
    <property type="entry name" value="ThiF"/>
    <property type="match status" value="1"/>
</dbReference>
<dbReference type="Gene3D" id="3.40.50.720">
    <property type="entry name" value="NAD(P)-binding Rossmann-like Domain"/>
    <property type="match status" value="1"/>
</dbReference>
<evidence type="ECO:0000256" key="4">
    <source>
        <dbReference type="ARBA" id="ARBA00022694"/>
    </source>
</evidence>
<dbReference type="GO" id="GO:0032447">
    <property type="term" value="P:protein urmylation"/>
    <property type="evidence" value="ECO:0007669"/>
    <property type="project" value="TreeGrafter"/>
</dbReference>
<sequence length="443" mass="49803">MDRMWRSKMYGLRYGVRLGQKVPTEESRILKSYKMMAVKEHSLSNDEVIRYSRQILVQEFGVQGQERLRATSLLIVGAGGLGCPVALYCAGAGIGRIGIVDGDFISSDNLHRQIAYDENSIGQSKVESIKSSVKRWWKFTVSIIFGDGIRLNSNVCIDVYKDYLFKRNALQIISKYDIVADCTDNVSASCVLFWYLVNDACVLMKKPLVSGSVVRWDGQLSVYGYGENCPCYRCVFPDPPPVDAVTNCSENGVLGPVVGIIGSSFAGFLYLFDAFNGKTKTVKLRRQKTNCVVCSKHATITELGDCKELYGCSAKTHNNLLTKSDRIDPYSYFKLNENNDKKPLLIDTRPPHEFSIGHLSDAINIPMLRLCRSSSADIVRELETSIKEMRDKGVYVICRRGEDSQIAVLYLRKEFADSLISFKDIDGGYEKWSRAVDENFPIY</sequence>
<dbReference type="AlphaFoldDB" id="A0A238BXC9"/>
<dbReference type="GO" id="GO:0016779">
    <property type="term" value="F:nucleotidyltransferase activity"/>
    <property type="evidence" value="ECO:0007669"/>
    <property type="project" value="TreeGrafter"/>
</dbReference>
<evidence type="ECO:0000313" key="12">
    <source>
        <dbReference type="EMBL" id="OZC09923.1"/>
    </source>
</evidence>
<evidence type="ECO:0000259" key="11">
    <source>
        <dbReference type="PROSITE" id="PS50206"/>
    </source>
</evidence>
<dbReference type="Gene3D" id="3.40.250.10">
    <property type="entry name" value="Rhodanese-like domain"/>
    <property type="match status" value="1"/>
</dbReference>
<dbReference type="FunFam" id="3.40.250.10:FF:000014">
    <property type="entry name" value="Adenylyltransferase and sulfurtransferase MOCS3"/>
    <property type="match status" value="1"/>
</dbReference>
<dbReference type="GO" id="GO:0046872">
    <property type="term" value="F:metal ion binding"/>
    <property type="evidence" value="ECO:0007669"/>
    <property type="project" value="UniProtKB-KW"/>
</dbReference>
<dbReference type="GO" id="GO:0005524">
    <property type="term" value="F:ATP binding"/>
    <property type="evidence" value="ECO:0007669"/>
    <property type="project" value="UniProtKB-KW"/>
</dbReference>
<keyword evidence="6" id="KW-0547">Nucleotide-binding</keyword>
<name>A0A238BXC9_9BILA</name>
<dbReference type="EMBL" id="KZ269990">
    <property type="protein sequence ID" value="OZC09923.1"/>
    <property type="molecule type" value="Genomic_DNA"/>
</dbReference>
<dbReference type="OrthoDB" id="10261062at2759"/>
<evidence type="ECO:0000256" key="2">
    <source>
        <dbReference type="ARBA" id="ARBA00022490"/>
    </source>
</evidence>
<keyword evidence="3" id="KW-0808">Transferase</keyword>
<reference evidence="12 13" key="1">
    <citation type="submission" date="2015-12" db="EMBL/GenBank/DDBJ databases">
        <title>Draft genome of the nematode, Onchocerca flexuosa.</title>
        <authorList>
            <person name="Mitreva M."/>
        </authorList>
    </citation>
    <scope>NUCLEOTIDE SEQUENCE [LARGE SCALE GENOMIC DNA]</scope>
    <source>
        <strain evidence="12">Red Deer</strain>
    </source>
</reference>
<keyword evidence="13" id="KW-1185">Reference proteome</keyword>
<dbReference type="PANTHER" id="PTHR10953">
    <property type="entry name" value="UBIQUITIN-ACTIVATING ENZYME E1"/>
    <property type="match status" value="1"/>
</dbReference>
<evidence type="ECO:0000256" key="6">
    <source>
        <dbReference type="ARBA" id="ARBA00022741"/>
    </source>
</evidence>
<evidence type="ECO:0000256" key="3">
    <source>
        <dbReference type="ARBA" id="ARBA00022679"/>
    </source>
</evidence>
<evidence type="ECO:0000256" key="8">
    <source>
        <dbReference type="ARBA" id="ARBA00022840"/>
    </source>
</evidence>
<dbReference type="GO" id="GO:0002143">
    <property type="term" value="P:tRNA wobble position uridine thiolation"/>
    <property type="evidence" value="ECO:0007669"/>
    <property type="project" value="TreeGrafter"/>
</dbReference>
<organism evidence="12 13">
    <name type="scientific">Onchocerca flexuosa</name>
    <dbReference type="NCBI Taxonomy" id="387005"/>
    <lineage>
        <taxon>Eukaryota</taxon>
        <taxon>Metazoa</taxon>
        <taxon>Ecdysozoa</taxon>
        <taxon>Nematoda</taxon>
        <taxon>Chromadorea</taxon>
        <taxon>Rhabditida</taxon>
        <taxon>Spirurina</taxon>
        <taxon>Spiruromorpha</taxon>
        <taxon>Filarioidea</taxon>
        <taxon>Onchocercidae</taxon>
        <taxon>Onchocerca</taxon>
    </lineage>
</organism>
<feature type="domain" description="Rhodanese" evidence="11">
    <location>
        <begin position="339"/>
        <end position="441"/>
    </location>
</feature>
<dbReference type="InterPro" id="IPR000594">
    <property type="entry name" value="ThiF_NAD_FAD-bd"/>
</dbReference>
<keyword evidence="10" id="KW-0511">Multifunctional enzyme</keyword>
<dbReference type="InterPro" id="IPR036873">
    <property type="entry name" value="Rhodanese-like_dom_sf"/>
</dbReference>
<dbReference type="PANTHER" id="PTHR10953:SF102">
    <property type="entry name" value="ADENYLYLTRANSFERASE AND SULFURTRANSFERASE MOCS3"/>
    <property type="match status" value="1"/>
</dbReference>
<dbReference type="InterPro" id="IPR045886">
    <property type="entry name" value="ThiF/MoeB/HesA"/>
</dbReference>
<keyword evidence="9" id="KW-0501">Molybdenum cofactor biosynthesis</keyword>
<dbReference type="GO" id="GO:0042292">
    <property type="term" value="F:URM1 activating enzyme activity"/>
    <property type="evidence" value="ECO:0007669"/>
    <property type="project" value="TreeGrafter"/>
</dbReference>
<evidence type="ECO:0000256" key="7">
    <source>
        <dbReference type="ARBA" id="ARBA00022833"/>
    </source>
</evidence>
<keyword evidence="5" id="KW-0479">Metal-binding</keyword>